<reference evidence="6" key="1">
    <citation type="submission" date="2023-03" db="EMBL/GenBank/DDBJ databases">
        <title>Massive genome expansion in bonnet fungi (Mycena s.s.) driven by repeated elements and novel gene families across ecological guilds.</title>
        <authorList>
            <consortium name="Lawrence Berkeley National Laboratory"/>
            <person name="Harder C.B."/>
            <person name="Miyauchi S."/>
            <person name="Viragh M."/>
            <person name="Kuo A."/>
            <person name="Thoen E."/>
            <person name="Andreopoulos B."/>
            <person name="Lu D."/>
            <person name="Skrede I."/>
            <person name="Drula E."/>
            <person name="Henrissat B."/>
            <person name="Morin E."/>
            <person name="Kohler A."/>
            <person name="Barry K."/>
            <person name="LaButti K."/>
            <person name="Morin E."/>
            <person name="Salamov A."/>
            <person name="Lipzen A."/>
            <person name="Mereny Z."/>
            <person name="Hegedus B."/>
            <person name="Baldrian P."/>
            <person name="Stursova M."/>
            <person name="Weitz H."/>
            <person name="Taylor A."/>
            <person name="Grigoriev I.V."/>
            <person name="Nagy L.G."/>
            <person name="Martin F."/>
            <person name="Kauserud H."/>
        </authorList>
    </citation>
    <scope>NUCLEOTIDE SEQUENCE</scope>
    <source>
        <strain evidence="6">9144</strain>
    </source>
</reference>
<dbReference type="InterPro" id="IPR005122">
    <property type="entry name" value="Uracil-DNA_glycosylase-like"/>
</dbReference>
<proteinExistence type="predicted"/>
<evidence type="ECO:0000313" key="7">
    <source>
        <dbReference type="Proteomes" id="UP001219525"/>
    </source>
</evidence>
<dbReference type="PANTHER" id="PTHR12159:SF9">
    <property type="entry name" value="G_T MISMATCH-SPECIFIC THYMINE DNA GLYCOSYLASE"/>
    <property type="match status" value="1"/>
</dbReference>
<protein>
    <submittedName>
        <fullName evidence="6">Uracil-DNA glycosylase-like protein</fullName>
    </submittedName>
</protein>
<dbReference type="EMBL" id="JARJCW010000011">
    <property type="protein sequence ID" value="KAJ7219397.1"/>
    <property type="molecule type" value="Genomic_DNA"/>
</dbReference>
<dbReference type="PANTHER" id="PTHR12159">
    <property type="entry name" value="G/T AND G/U MISMATCH-SPECIFIC DNA GLYCOSYLASE"/>
    <property type="match status" value="1"/>
</dbReference>
<evidence type="ECO:0000256" key="3">
    <source>
        <dbReference type="ARBA" id="ARBA00023204"/>
    </source>
</evidence>
<dbReference type="AlphaFoldDB" id="A0AAD6VPZ3"/>
<name>A0AAD6VPZ3_9AGAR</name>
<dbReference type="InterPro" id="IPR036895">
    <property type="entry name" value="Uracil-DNA_glycosylase-like_sf"/>
</dbReference>
<gene>
    <name evidence="6" type="ORF">GGX14DRAFT_591964</name>
</gene>
<comment type="caution">
    <text evidence="6">The sequence shown here is derived from an EMBL/GenBank/DDBJ whole genome shotgun (WGS) entry which is preliminary data.</text>
</comment>
<dbReference type="CDD" id="cd10028">
    <property type="entry name" value="UDG-F2_TDG_MUG"/>
    <property type="match status" value="1"/>
</dbReference>
<evidence type="ECO:0000256" key="2">
    <source>
        <dbReference type="ARBA" id="ARBA00022801"/>
    </source>
</evidence>
<dbReference type="Pfam" id="PF03167">
    <property type="entry name" value="UDG"/>
    <property type="match status" value="1"/>
</dbReference>
<evidence type="ECO:0000313" key="6">
    <source>
        <dbReference type="EMBL" id="KAJ7219397.1"/>
    </source>
</evidence>
<feature type="compositionally biased region" description="Basic and acidic residues" evidence="4">
    <location>
        <begin position="1"/>
        <end position="12"/>
    </location>
</feature>
<dbReference type="GO" id="GO:0004844">
    <property type="term" value="F:uracil DNA N-glycosylase activity"/>
    <property type="evidence" value="ECO:0007669"/>
    <property type="project" value="TreeGrafter"/>
</dbReference>
<dbReference type="GO" id="GO:0006285">
    <property type="term" value="P:base-excision repair, AP site formation"/>
    <property type="evidence" value="ECO:0007669"/>
    <property type="project" value="InterPro"/>
</dbReference>
<dbReference type="Proteomes" id="UP001219525">
    <property type="component" value="Unassembled WGS sequence"/>
</dbReference>
<dbReference type="Gene3D" id="3.40.470.10">
    <property type="entry name" value="Uracil-DNA glycosylase-like domain"/>
    <property type="match status" value="1"/>
</dbReference>
<feature type="compositionally biased region" description="Polar residues" evidence="4">
    <location>
        <begin position="16"/>
        <end position="29"/>
    </location>
</feature>
<keyword evidence="1" id="KW-0227">DNA damage</keyword>
<evidence type="ECO:0000256" key="4">
    <source>
        <dbReference type="SAM" id="MobiDB-lite"/>
    </source>
</evidence>
<accession>A0AAD6VPZ3</accession>
<dbReference type="SUPFAM" id="SSF52141">
    <property type="entry name" value="Uracil-DNA glycosylase-like"/>
    <property type="match status" value="1"/>
</dbReference>
<feature type="region of interest" description="Disordered" evidence="4">
    <location>
        <begin position="1"/>
        <end position="78"/>
    </location>
</feature>
<keyword evidence="3" id="KW-0234">DNA repair</keyword>
<keyword evidence="2" id="KW-0378">Hydrolase</keyword>
<evidence type="ECO:0000259" key="5">
    <source>
        <dbReference type="Pfam" id="PF03167"/>
    </source>
</evidence>
<evidence type="ECO:0000256" key="1">
    <source>
        <dbReference type="ARBA" id="ARBA00022763"/>
    </source>
</evidence>
<dbReference type="InterPro" id="IPR015637">
    <property type="entry name" value="MUG/TDG"/>
</dbReference>
<dbReference type="GO" id="GO:0008263">
    <property type="term" value="F:pyrimidine-specific mismatch base pair DNA N-glycosylase activity"/>
    <property type="evidence" value="ECO:0007669"/>
    <property type="project" value="TreeGrafter"/>
</dbReference>
<sequence length="283" mass="31772">MDSTQGEEHSAIEFRNSISQFSFTGSSPDKSTRLRRSPRKLVAVRSKVSAGDSSPRDVQASPSRRPSKKQKRTYAPPETYANLREVHDYLREDLDVIFCGINPGRKSAEMGHHYSNPSNHFWWYLCSYMYPGFTNTQIPPQEDFSLPDLFSLGLTNLVDRPTAEQTELSNGEQLASVPGFLAKIARYRPRTVCFVGLSIAKVVETSLKVERSGTTWGLRPYKMVHPSSSTFAETLFFATPSTSGLVTHFQRPEKARIFGELKQLVENLKTGSVSTEGMRVIQP</sequence>
<keyword evidence="7" id="KW-1185">Reference proteome</keyword>
<feature type="non-terminal residue" evidence="6">
    <location>
        <position position="1"/>
    </location>
</feature>
<feature type="domain" description="Uracil-DNA glycosylase-like" evidence="5">
    <location>
        <begin position="88"/>
        <end position="251"/>
    </location>
</feature>
<organism evidence="6 7">
    <name type="scientific">Mycena pura</name>
    <dbReference type="NCBI Taxonomy" id="153505"/>
    <lineage>
        <taxon>Eukaryota</taxon>
        <taxon>Fungi</taxon>
        <taxon>Dikarya</taxon>
        <taxon>Basidiomycota</taxon>
        <taxon>Agaricomycotina</taxon>
        <taxon>Agaricomycetes</taxon>
        <taxon>Agaricomycetidae</taxon>
        <taxon>Agaricales</taxon>
        <taxon>Marasmiineae</taxon>
        <taxon>Mycenaceae</taxon>
        <taxon>Mycena</taxon>
    </lineage>
</organism>